<keyword evidence="3" id="KW-1185">Reference proteome</keyword>
<evidence type="ECO:0000259" key="1">
    <source>
        <dbReference type="Pfam" id="PF13460"/>
    </source>
</evidence>
<sequence>MSDSAAATDPQPVLVVGANGLVGAQVCTRLASHGTPVRALVRRAGTAPQAPGVTEVVGEMLEPADVEAALAGCQAVVTTVHPMGSDRATQAQVGVQGNLAVARAAAAVGVDRLVHVSTAAVYDRSPGVGDVDEDSAVVPDDADDYAVTKRDTDAAIAEVEGITRVLVRPPAILGEGETSVWNTLRPRGMQEDPSSGSHRPEQSWPWVHVADLAALIADVATGAIPTGTDPSLGPVPGGCTVVNAAGRPATQADYHRAVAGALDLELPEVTDGEVWRGRLVADRALAWGWTPQVDLDVALTELAEGLR</sequence>
<dbReference type="InterPro" id="IPR051783">
    <property type="entry name" value="NAD(P)-dependent_oxidoreduct"/>
</dbReference>
<organism evidence="2 3">
    <name type="scientific">Nocardioides nanhaiensis</name>
    <dbReference type="NCBI Taxonomy" id="1476871"/>
    <lineage>
        <taxon>Bacteria</taxon>
        <taxon>Bacillati</taxon>
        <taxon>Actinomycetota</taxon>
        <taxon>Actinomycetes</taxon>
        <taxon>Propionibacteriales</taxon>
        <taxon>Nocardioidaceae</taxon>
        <taxon>Nocardioides</taxon>
    </lineage>
</organism>
<dbReference type="SUPFAM" id="SSF51735">
    <property type="entry name" value="NAD(P)-binding Rossmann-fold domains"/>
    <property type="match status" value="1"/>
</dbReference>
<dbReference type="RefSeq" id="WP_345262280.1">
    <property type="nucleotide sequence ID" value="NZ_BAABIM010000001.1"/>
</dbReference>
<dbReference type="Gene3D" id="3.40.50.720">
    <property type="entry name" value="NAD(P)-binding Rossmann-like Domain"/>
    <property type="match status" value="1"/>
</dbReference>
<comment type="caution">
    <text evidence="2">The sequence shown here is derived from an EMBL/GenBank/DDBJ whole genome shotgun (WGS) entry which is preliminary data.</text>
</comment>
<feature type="domain" description="NAD(P)-binding" evidence="1">
    <location>
        <begin position="17"/>
        <end position="180"/>
    </location>
</feature>
<accession>A0ABP8VQJ4</accession>
<dbReference type="PANTHER" id="PTHR48079">
    <property type="entry name" value="PROTEIN YEEZ"/>
    <property type="match status" value="1"/>
</dbReference>
<gene>
    <name evidence="2" type="ORF">GCM10023226_03020</name>
</gene>
<dbReference type="Proteomes" id="UP001500621">
    <property type="component" value="Unassembled WGS sequence"/>
</dbReference>
<dbReference type="PANTHER" id="PTHR48079:SF6">
    <property type="entry name" value="NAD(P)-BINDING DOMAIN-CONTAINING PROTEIN-RELATED"/>
    <property type="match status" value="1"/>
</dbReference>
<name>A0ABP8VQJ4_9ACTN</name>
<protein>
    <submittedName>
        <fullName evidence="2">NAD-dependent epimerase/dehydratase</fullName>
    </submittedName>
</protein>
<dbReference type="Pfam" id="PF13460">
    <property type="entry name" value="NAD_binding_10"/>
    <property type="match status" value="1"/>
</dbReference>
<proteinExistence type="predicted"/>
<dbReference type="EMBL" id="BAABIM010000001">
    <property type="protein sequence ID" value="GAA4669912.1"/>
    <property type="molecule type" value="Genomic_DNA"/>
</dbReference>
<dbReference type="InterPro" id="IPR036291">
    <property type="entry name" value="NAD(P)-bd_dom_sf"/>
</dbReference>
<dbReference type="InterPro" id="IPR016040">
    <property type="entry name" value="NAD(P)-bd_dom"/>
</dbReference>
<reference evidence="3" key="1">
    <citation type="journal article" date="2019" name="Int. J. Syst. Evol. Microbiol.">
        <title>The Global Catalogue of Microorganisms (GCM) 10K type strain sequencing project: providing services to taxonomists for standard genome sequencing and annotation.</title>
        <authorList>
            <consortium name="The Broad Institute Genomics Platform"/>
            <consortium name="The Broad Institute Genome Sequencing Center for Infectious Disease"/>
            <person name="Wu L."/>
            <person name="Ma J."/>
        </authorList>
    </citation>
    <scope>NUCLEOTIDE SEQUENCE [LARGE SCALE GENOMIC DNA]</scope>
    <source>
        <strain evidence="3">JCM 18127</strain>
    </source>
</reference>
<evidence type="ECO:0000313" key="3">
    <source>
        <dbReference type="Proteomes" id="UP001500621"/>
    </source>
</evidence>
<evidence type="ECO:0000313" key="2">
    <source>
        <dbReference type="EMBL" id="GAA4669912.1"/>
    </source>
</evidence>